<accession>A0A4U5UUB8</accession>
<keyword evidence="3" id="KW-1185">Reference proteome</keyword>
<organism evidence="2 3">
    <name type="scientific">Collichthys lucidus</name>
    <name type="common">Big head croaker</name>
    <name type="synonym">Sciaena lucida</name>
    <dbReference type="NCBI Taxonomy" id="240159"/>
    <lineage>
        <taxon>Eukaryota</taxon>
        <taxon>Metazoa</taxon>
        <taxon>Chordata</taxon>
        <taxon>Craniata</taxon>
        <taxon>Vertebrata</taxon>
        <taxon>Euteleostomi</taxon>
        <taxon>Actinopterygii</taxon>
        <taxon>Neopterygii</taxon>
        <taxon>Teleostei</taxon>
        <taxon>Neoteleostei</taxon>
        <taxon>Acanthomorphata</taxon>
        <taxon>Eupercaria</taxon>
        <taxon>Sciaenidae</taxon>
        <taxon>Collichthys</taxon>
    </lineage>
</organism>
<dbReference type="AlphaFoldDB" id="A0A4U5UUB8"/>
<dbReference type="Proteomes" id="UP000298787">
    <property type="component" value="Chromosome 11"/>
</dbReference>
<gene>
    <name evidence="2" type="ORF">D9C73_012367</name>
</gene>
<evidence type="ECO:0000313" key="2">
    <source>
        <dbReference type="EMBL" id="TKS78806.1"/>
    </source>
</evidence>
<dbReference type="EMBL" id="CM014088">
    <property type="protein sequence ID" value="TKS78806.1"/>
    <property type="molecule type" value="Genomic_DNA"/>
</dbReference>
<proteinExistence type="predicted"/>
<protein>
    <submittedName>
        <fullName evidence="2">Uncharacterized protein</fullName>
    </submittedName>
</protein>
<evidence type="ECO:0000313" key="3">
    <source>
        <dbReference type="Proteomes" id="UP000298787"/>
    </source>
</evidence>
<sequence length="140" mass="15068">MASTVLWKERRGGKKKEEAKIGFAADLMTEARNKIFQRLPWIDSCGGGGGGVGVGERRGGAERVSDALQDRWSLGELHSAEIPRKSATRFGIREEVEEEGWSRSLVSGNDLTQQTESSGSQSRGERRGGATSPPPGSTHA</sequence>
<name>A0A4U5UUB8_COLLU</name>
<feature type="region of interest" description="Disordered" evidence="1">
    <location>
        <begin position="98"/>
        <end position="140"/>
    </location>
</feature>
<evidence type="ECO:0000256" key="1">
    <source>
        <dbReference type="SAM" id="MobiDB-lite"/>
    </source>
</evidence>
<feature type="compositionally biased region" description="Low complexity" evidence="1">
    <location>
        <begin position="112"/>
        <end position="122"/>
    </location>
</feature>
<reference evidence="2 3" key="1">
    <citation type="submission" date="2019-01" db="EMBL/GenBank/DDBJ databases">
        <title>Genome Assembly of Collichthys lucidus.</title>
        <authorList>
            <person name="Cai M."/>
            <person name="Xiao S."/>
        </authorList>
    </citation>
    <scope>NUCLEOTIDE SEQUENCE [LARGE SCALE GENOMIC DNA]</scope>
    <source>
        <strain evidence="2">JT15FE1705JMU</strain>
        <tissue evidence="2">Muscle</tissue>
    </source>
</reference>